<feature type="chain" id="PRO_5030773780" description="PKD/Chitinase domain-containing protein" evidence="2">
    <location>
        <begin position="27"/>
        <end position="2259"/>
    </location>
</feature>
<dbReference type="PANTHER" id="PTHR46182:SF2">
    <property type="entry name" value="FI19480P1"/>
    <property type="match status" value="1"/>
</dbReference>
<feature type="domain" description="PKD/Chitinase" evidence="3">
    <location>
        <begin position="432"/>
        <end position="525"/>
    </location>
</feature>
<dbReference type="InterPro" id="IPR022409">
    <property type="entry name" value="PKD/Chitinase_dom"/>
</dbReference>
<evidence type="ECO:0000256" key="1">
    <source>
        <dbReference type="SAM" id="MobiDB-lite"/>
    </source>
</evidence>
<dbReference type="Gene3D" id="2.60.40.10">
    <property type="entry name" value="Immunoglobulins"/>
    <property type="match status" value="4"/>
</dbReference>
<dbReference type="RefSeq" id="WP_138537750.1">
    <property type="nucleotide sequence ID" value="NZ_CP045429.1"/>
</dbReference>
<reference evidence="4 5" key="1">
    <citation type="submission" date="2019-10" db="EMBL/GenBank/DDBJ databases">
        <title>Pseudoalteromonas rubra S4059.</title>
        <authorList>
            <person name="Paulsen S."/>
            <person name="Wang X."/>
        </authorList>
    </citation>
    <scope>NUCLEOTIDE SEQUENCE [LARGE SCALE GENOMIC DNA]</scope>
    <source>
        <strain evidence="4 5">S4059</strain>
    </source>
</reference>
<evidence type="ECO:0000256" key="2">
    <source>
        <dbReference type="SAM" id="SignalP"/>
    </source>
</evidence>
<accession>A0A7S8BLS4</accession>
<sequence>MINNIVGVVNRSLVITLLGLGLSACGGGGGDTSNGTQTNTQTGSGGSTVSPDNRVPTVSITGAQSANENETLTLIAVADDPDGHINSYAWSYQADSELQLVGEDSPTLEIISKGVDEDTEVKVSLTVTDNMGAQATATYPVTIKNVLEPFSIEVTGESVYTEQTDFILTVVPSVDASQISQITWTHDAAIELLLSGAGTPELTVSAPDLTDNLGVNFTVNVEHIDGRVQSESHWVQIQASPNALPAVSVSADDEVTEGVTFTLLADASDSDGQIASYSWSYNSELKLEVSDVTERILQVTAPDITSDMTTHFSVTVEDNQGATATASHAVVVRALPNVAPTAIIQGESTLLEGQQLILTAQASDSDGEIEQYSWRHTSSVDLVLDTSVEGQLSLSTPDIMLDSTATVYLEVTDNQGAVTKVAHNIEIKALPNAVPQVNISGPIQISERTAFSLVGDAKDSDGEIVAYQWHHDSNLALILDGSERASLSVTSPDIVQAQEVTFTLTVTDNQQAQSSYTHLVTIEPNKVALTIQGKVTDAPIPFADVVLEVAQRSFTAQADEQGDYQLTFSVDESEVNALGTLRATDTTTQGRVELVSQLGAVSDLQEAAGEDNTLNSDELFDVNVTNVTTAEYAILRRMHSAGFNDANELKEARKHIATGEKLSIASLLKAVIDHGVALPEGATSTLALAQDAELLAQLTDSLDTEQPGLLAQIEEEIKQDDTLVDVSSFSPSGTYYLLETSVVDGFGASIEFKEDRTGSLAGRTLSNFTWEIQGQQILINLENELDVSTSQFSTRAGFKTTQLTLTIFDSAEHAQAVTIDFVPTQELPQAPEGTVSVNAQLFDSNKITQLADDAFIGQWSLLFNDELSEQRRIRFDMNAGNQSEMFADEPMLSDGEGFSVLGTWYYTRPWEEVRINAPFYNFGFVPVRETEFGYQGLMLQGFDEHRRVVQASLIKHQEISFNDINYQKMWRQTGSKSAQSKFKVDGNDNYHYRWHRGIEGIKVNGSLHQYHYEFAGQAVAHCDTSQAECEISKVFRHKLLAVQGDHIAVEFAADEYNRDDFGISYDISRSIHFYRLSDRDWKLGQFDKSLYKNERFGRALDHGLGLYHVTDNGVSHIERDFHCPTSPSPVHLCSDTLIIDGVEYKARLDGTRIELEHLVTEARSYLLIQDESESEVVLCHVAEGESCNANNTFRVSYTKPALNISFAIEGLGELSPTTSQYYYGEAFLVAVNAQEGSRLANIKGCNGYLTERQGQAYYRVNNPVADCEISASFIEDFVPTESTLLVDTSAEAIPTGWYYEMTGDNRGMFYGTDAVASFSVTQSNDVSIFTFDDETKIPIQFNHSELKWVNGFTLFQQGQEVNISWSASNSRDDPTYKTTPRTVNPSRYLASLDVGRETLIGEWSVTSVEQGKTIRLTLNNDHTGTVSRFEPGLGTPSQLTWELTAQNEIRLYGEQSGYSATLKLFEQREGGYAFTVEQVESEDTSTWLSRGAGLLIPLTGITLDDLAGSWRFKLDDSHHGFELFKGGELRSGRFNGAATASFENHQLTVSAFYNDILRRHDALCSADRDECQQKTVGSYTVLTMLSGSLYVYEHNESGAVGTLVKVDIDPRGKLNGIERHLRQQGSRFYQQTASSLRKWSFYEWGQDSGTHSGSLQISENNSTIGYQVYFDNKIIRLSESDGSYISYEMIDSDVDSITLCRQIDGQCDSQEYIVLDYQPAVVEVTISAPEGVEVTSNQTSPYFNYGERLEVIVYDGWSSGLYVSSFEGCGIERPVNLFTGHVTFRSDAVIESCTFSVTVEPVPDSHADRLGITDEYLRECIDFMSSLDSTNNNYMEYESSFYCFNQNKYATDLAGLDKFPYLESLVLEDAILSSNALRSIENQTNLKELTIRDSEMDDGVFELDLINLRSVESIKLYKGTFGSVKLQNAGTLRDFTSTADISELDVAQATGLKSLTVWGASLTNLDISQNMQLKELNLSRSQIQEVRGVTEAHALETLLADNSQLNYLDLGPFIHLKELNIRGTQVAALDLTFATSLTKLEASDSALASLTLNGESNITDLTIKNVPLTQLNTQFMKNLRSLDATQSMLSSIDLSLNSELYTIKLADAQLTNVIIPQEGGNISDLYLSNNPLTEFTVNTGVINRLYLDGTALTSLDLTALKYIDTLDISNSHITQTVLSSVLRRLDADNVPMTEITIPDNSKLTHLSFEDNTLNAIHGLDALNGRDYWLDLYLYLYGTQVDETLLQRLKSMDSVKVIGQ</sequence>
<dbReference type="Pfam" id="PF22352">
    <property type="entry name" value="K319L-like_PKD"/>
    <property type="match status" value="2"/>
</dbReference>
<dbReference type="GO" id="GO:0016020">
    <property type="term" value="C:membrane"/>
    <property type="evidence" value="ECO:0007669"/>
    <property type="project" value="TreeGrafter"/>
</dbReference>
<dbReference type="InterPro" id="IPR035986">
    <property type="entry name" value="PKD_dom_sf"/>
</dbReference>
<dbReference type="Proteomes" id="UP000305729">
    <property type="component" value="Chromosome 1"/>
</dbReference>
<evidence type="ECO:0000313" key="4">
    <source>
        <dbReference type="EMBL" id="QPB83781.1"/>
    </source>
</evidence>
<dbReference type="GO" id="GO:0031410">
    <property type="term" value="C:cytoplasmic vesicle"/>
    <property type="evidence" value="ECO:0007669"/>
    <property type="project" value="TreeGrafter"/>
</dbReference>
<dbReference type="InterPro" id="IPR029865">
    <property type="entry name" value="KIAA0319-like"/>
</dbReference>
<feature type="signal peptide" evidence="2">
    <location>
        <begin position="1"/>
        <end position="26"/>
    </location>
</feature>
<dbReference type="PANTHER" id="PTHR46182">
    <property type="entry name" value="FI19480P1"/>
    <property type="match status" value="1"/>
</dbReference>
<keyword evidence="2" id="KW-0732">Signal</keyword>
<feature type="region of interest" description="Disordered" evidence="1">
    <location>
        <begin position="31"/>
        <end position="54"/>
    </location>
</feature>
<gene>
    <name evidence="4" type="ORF">CWC22_012555</name>
</gene>
<dbReference type="SUPFAM" id="SSF49299">
    <property type="entry name" value="PKD domain"/>
    <property type="match status" value="1"/>
</dbReference>
<dbReference type="EMBL" id="CP045429">
    <property type="protein sequence ID" value="QPB83781.1"/>
    <property type="molecule type" value="Genomic_DNA"/>
</dbReference>
<evidence type="ECO:0000313" key="5">
    <source>
        <dbReference type="Proteomes" id="UP000305729"/>
    </source>
</evidence>
<dbReference type="InterPro" id="IPR032675">
    <property type="entry name" value="LRR_dom_sf"/>
</dbReference>
<feature type="domain" description="PKD/Chitinase" evidence="3">
    <location>
        <begin position="244"/>
        <end position="335"/>
    </location>
</feature>
<feature type="domain" description="PKD/Chitinase" evidence="3">
    <location>
        <begin position="57"/>
        <end position="146"/>
    </location>
</feature>
<dbReference type="InterPro" id="IPR013783">
    <property type="entry name" value="Ig-like_fold"/>
</dbReference>
<dbReference type="SUPFAM" id="SSF52058">
    <property type="entry name" value="L domain-like"/>
    <property type="match status" value="1"/>
</dbReference>
<dbReference type="Gene3D" id="3.80.10.10">
    <property type="entry name" value="Ribonuclease Inhibitor"/>
    <property type="match status" value="2"/>
</dbReference>
<organism evidence="4 5">
    <name type="scientific">Pseudoalteromonas rubra</name>
    <dbReference type="NCBI Taxonomy" id="43658"/>
    <lineage>
        <taxon>Bacteria</taxon>
        <taxon>Pseudomonadati</taxon>
        <taxon>Pseudomonadota</taxon>
        <taxon>Gammaproteobacteria</taxon>
        <taxon>Alteromonadales</taxon>
        <taxon>Pseudoalteromonadaceae</taxon>
        <taxon>Pseudoalteromonas</taxon>
    </lineage>
</organism>
<feature type="compositionally biased region" description="Low complexity" evidence="1">
    <location>
        <begin position="33"/>
        <end position="42"/>
    </location>
</feature>
<evidence type="ECO:0000259" key="3">
    <source>
        <dbReference type="SMART" id="SM00089"/>
    </source>
</evidence>
<protein>
    <recommendedName>
        <fullName evidence="3">PKD/Chitinase domain-containing protein</fullName>
    </recommendedName>
</protein>
<name>A0A7S8BLS4_9GAMM</name>
<proteinExistence type="predicted"/>
<dbReference type="SMART" id="SM00089">
    <property type="entry name" value="PKD"/>
    <property type="match status" value="3"/>
</dbReference>